<sequence length="50" mass="5592">MCCRLPLRRGNLHQWASQLDELGDHFTEHAMVGDGVTYVLSLVPVPISDN</sequence>
<evidence type="ECO:0000313" key="2">
    <source>
        <dbReference type="Proteomes" id="UP000325440"/>
    </source>
</evidence>
<dbReference type="EMBL" id="CABPRJ010000489">
    <property type="protein sequence ID" value="VVC29216.1"/>
    <property type="molecule type" value="Genomic_DNA"/>
</dbReference>
<protein>
    <submittedName>
        <fullName evidence="1">Uncharacterized protein</fullName>
    </submittedName>
</protein>
<gene>
    <name evidence="1" type="ORF">CINCED_3A001561</name>
</gene>
<dbReference type="Proteomes" id="UP000325440">
    <property type="component" value="Unassembled WGS sequence"/>
</dbReference>
<evidence type="ECO:0000313" key="1">
    <source>
        <dbReference type="EMBL" id="VVC29216.1"/>
    </source>
</evidence>
<keyword evidence="2" id="KW-1185">Reference proteome</keyword>
<organism evidence="1 2">
    <name type="scientific">Cinara cedri</name>
    <dbReference type="NCBI Taxonomy" id="506608"/>
    <lineage>
        <taxon>Eukaryota</taxon>
        <taxon>Metazoa</taxon>
        <taxon>Ecdysozoa</taxon>
        <taxon>Arthropoda</taxon>
        <taxon>Hexapoda</taxon>
        <taxon>Insecta</taxon>
        <taxon>Pterygota</taxon>
        <taxon>Neoptera</taxon>
        <taxon>Paraneoptera</taxon>
        <taxon>Hemiptera</taxon>
        <taxon>Sternorrhyncha</taxon>
        <taxon>Aphidomorpha</taxon>
        <taxon>Aphidoidea</taxon>
        <taxon>Aphididae</taxon>
        <taxon>Lachninae</taxon>
        <taxon>Cinara</taxon>
    </lineage>
</organism>
<accession>A0A5E4MFT7</accession>
<proteinExistence type="predicted"/>
<dbReference type="AlphaFoldDB" id="A0A5E4MFT7"/>
<reference evidence="1 2" key="1">
    <citation type="submission" date="2019-08" db="EMBL/GenBank/DDBJ databases">
        <authorList>
            <person name="Alioto T."/>
            <person name="Alioto T."/>
            <person name="Gomez Garrido J."/>
        </authorList>
    </citation>
    <scope>NUCLEOTIDE SEQUENCE [LARGE SCALE GENOMIC DNA]</scope>
</reference>
<name>A0A5E4MFT7_9HEMI</name>